<dbReference type="Proteomes" id="UP000660554">
    <property type="component" value="Unassembled WGS sequence"/>
</dbReference>
<gene>
    <name evidence="1" type="ORF">Scinn_39410</name>
</gene>
<sequence length="226" mass="24896">MNSIDVSLYPDIFEMGGLISAMEAVAEMEGFDLGRVYSQYTSGAGVLITAEIDSSRGRISALLGEQTRTFYLVIQGQGFTWAEGATDDLRSLVRAVAAWRDGMLVDDFSQEFPFAALGRLARSHESGDPESSQWTWLLTAEEFTEERSLVNAAYADDRLRVLFPNLSHGTLRLSMERGRQGAREIHINRMDGGLYGAEDTALSDSRRVVDSLEAALAVAVDFLHCD</sequence>
<reference evidence="2" key="1">
    <citation type="submission" date="2020-09" db="EMBL/GenBank/DDBJ databases">
        <title>Whole genome shotgun sequence of Streptomyces cinnamonensis NBRC 15873.</title>
        <authorList>
            <person name="Komaki H."/>
            <person name="Tamura T."/>
        </authorList>
    </citation>
    <scope>NUCLEOTIDE SEQUENCE [LARGE SCALE GENOMIC DNA]</scope>
    <source>
        <strain evidence="2">NBRC 15873</strain>
    </source>
</reference>
<dbReference type="EMBL" id="BNDV01000008">
    <property type="protein sequence ID" value="GHI14478.1"/>
    <property type="molecule type" value="Genomic_DNA"/>
</dbReference>
<comment type="caution">
    <text evidence="1">The sequence shown here is derived from an EMBL/GenBank/DDBJ whole genome shotgun (WGS) entry which is preliminary data.</text>
</comment>
<evidence type="ECO:0000313" key="1">
    <source>
        <dbReference type="EMBL" id="GHI14478.1"/>
    </source>
</evidence>
<proteinExistence type="predicted"/>
<dbReference type="InterPro" id="IPR045682">
    <property type="entry name" value="DUF6193"/>
</dbReference>
<dbReference type="GeneID" id="86952126"/>
<evidence type="ECO:0000313" key="2">
    <source>
        <dbReference type="Proteomes" id="UP000660554"/>
    </source>
</evidence>
<keyword evidence="2" id="KW-1185">Reference proteome</keyword>
<organism evidence="1 2">
    <name type="scientific">Streptomyces virginiae</name>
    <name type="common">Streptomyces cinnamonensis</name>
    <dbReference type="NCBI Taxonomy" id="1961"/>
    <lineage>
        <taxon>Bacteria</taxon>
        <taxon>Bacillati</taxon>
        <taxon>Actinomycetota</taxon>
        <taxon>Actinomycetes</taxon>
        <taxon>Kitasatosporales</taxon>
        <taxon>Streptomycetaceae</taxon>
        <taxon>Streptomyces</taxon>
    </lineage>
</organism>
<name>A0ABQ3NNX9_STRVG</name>
<dbReference type="Pfam" id="PF19692">
    <property type="entry name" value="DUF6193"/>
    <property type="match status" value="1"/>
</dbReference>
<accession>A0ABQ3NNX9</accession>
<protein>
    <submittedName>
        <fullName evidence="1">Uncharacterized protein</fullName>
    </submittedName>
</protein>
<dbReference type="RefSeq" id="WP_053626812.1">
    <property type="nucleotide sequence ID" value="NZ_BMRU01000084.1"/>
</dbReference>